<sequence length="493" mass="54233">MVKQEDDVFDILGGEKPDQQTTPAGNTEKAPNAHTPRFYSVGRVSPRRVSPSALAARWPTPEMIRELQGNTRNPPSNKRCKGKIPTVLKNRFNMRDDFVPTRRYPKFVSKPAFLEGSNPRNVLRYIAQSTLGTSKDVANKLKEENDIENLTFSPEVIAKVSQILLTTLETRWAADVIAFSTHAKRATITADDVKLLFHKNLTLAKKLEERVKVNPLNLTGLRRSKLSRISDEKKRGAELGNAANADSSKDSRDVDLALEKIGSEDVPSRSSIIGNSETYFAVDKTGHIPSGSKAGVGGMFSDMDLSEVEEEIRRTGRKDSLYNDDEYFEPSGVIWDTDTSTNSKGDTSKNSALKDVGNVPPAYNPVLFQEGLVYEFEKRGPQSRYSGGSRTGQYKRWSNSSTATAKANSSKNYSMQSARPSYGSTNSGRIATGGNATALANNSRNYSVQSARPSIGTANAGGNQGSKTNQKDNAEDDRDSFYDDDEDLFKDLI</sequence>
<organism evidence="7 8">
    <name type="scientific">Ditylenchus destructor</name>
    <dbReference type="NCBI Taxonomy" id="166010"/>
    <lineage>
        <taxon>Eukaryota</taxon>
        <taxon>Metazoa</taxon>
        <taxon>Ecdysozoa</taxon>
        <taxon>Nematoda</taxon>
        <taxon>Chromadorea</taxon>
        <taxon>Rhabditida</taxon>
        <taxon>Tylenchina</taxon>
        <taxon>Tylenchomorpha</taxon>
        <taxon>Sphaerularioidea</taxon>
        <taxon>Anguinidae</taxon>
        <taxon>Anguininae</taxon>
        <taxon>Ditylenchus</taxon>
    </lineage>
</organism>
<dbReference type="GO" id="GO:0000712">
    <property type="term" value="P:resolution of meiotic recombination intermediates"/>
    <property type="evidence" value="ECO:0007669"/>
    <property type="project" value="TreeGrafter"/>
</dbReference>
<dbReference type="PANTHER" id="PTHR22980:SF0">
    <property type="entry name" value="CENTROMERE PROTEIN S"/>
    <property type="match status" value="1"/>
</dbReference>
<feature type="compositionally biased region" description="Polar residues" evidence="6">
    <location>
        <begin position="443"/>
        <end position="468"/>
    </location>
</feature>
<dbReference type="InterPro" id="IPR029003">
    <property type="entry name" value="CENP-S/Mhf1"/>
</dbReference>
<feature type="compositionally biased region" description="Acidic residues" evidence="6">
    <location>
        <begin position="474"/>
        <end position="493"/>
    </location>
</feature>
<keyword evidence="3" id="KW-0227">DNA damage</keyword>
<accession>A0AAD4MHR3</accession>
<evidence type="ECO:0000256" key="1">
    <source>
        <dbReference type="ARBA" id="ARBA00006612"/>
    </source>
</evidence>
<dbReference type="GO" id="GO:0003677">
    <property type="term" value="F:DNA binding"/>
    <property type="evidence" value="ECO:0007669"/>
    <property type="project" value="UniProtKB-KW"/>
</dbReference>
<dbReference type="CDD" id="cd22919">
    <property type="entry name" value="HFD_CENP-S"/>
    <property type="match status" value="1"/>
</dbReference>
<feature type="compositionally biased region" description="Polar residues" evidence="6">
    <location>
        <begin position="413"/>
        <end position="429"/>
    </location>
</feature>
<dbReference type="PANTHER" id="PTHR22980">
    <property type="entry name" value="CORTISTATIN"/>
    <property type="match status" value="1"/>
</dbReference>
<protein>
    <recommendedName>
        <fullName evidence="2">Centromere protein S</fullName>
    </recommendedName>
</protein>
<evidence type="ECO:0000313" key="8">
    <source>
        <dbReference type="Proteomes" id="UP001201812"/>
    </source>
</evidence>
<keyword evidence="4" id="KW-0238">DNA-binding</keyword>
<feature type="region of interest" description="Disordered" evidence="6">
    <location>
        <begin position="380"/>
        <end position="493"/>
    </location>
</feature>
<evidence type="ECO:0000256" key="5">
    <source>
        <dbReference type="ARBA" id="ARBA00023204"/>
    </source>
</evidence>
<evidence type="ECO:0000256" key="4">
    <source>
        <dbReference type="ARBA" id="ARBA00023125"/>
    </source>
</evidence>
<evidence type="ECO:0000256" key="3">
    <source>
        <dbReference type="ARBA" id="ARBA00022763"/>
    </source>
</evidence>
<feature type="region of interest" description="Disordered" evidence="6">
    <location>
        <begin position="1"/>
        <end position="38"/>
    </location>
</feature>
<dbReference type="Proteomes" id="UP001201812">
    <property type="component" value="Unassembled WGS sequence"/>
</dbReference>
<dbReference type="AlphaFoldDB" id="A0AAD4MHR3"/>
<feature type="compositionally biased region" description="Polar residues" evidence="6">
    <location>
        <begin position="383"/>
        <end position="392"/>
    </location>
</feature>
<gene>
    <name evidence="7" type="ORF">DdX_19823</name>
</gene>
<proteinExistence type="inferred from homology"/>
<comment type="caution">
    <text evidence="7">The sequence shown here is derived from an EMBL/GenBank/DDBJ whole genome shotgun (WGS) entry which is preliminary data.</text>
</comment>
<keyword evidence="5" id="KW-0234">DNA repair</keyword>
<comment type="similarity">
    <text evidence="1">Belongs to the TAF9 family. CENP-S/MHF1 subfamily.</text>
</comment>
<keyword evidence="8" id="KW-1185">Reference proteome</keyword>
<evidence type="ECO:0000313" key="7">
    <source>
        <dbReference type="EMBL" id="KAI1694968.1"/>
    </source>
</evidence>
<dbReference type="GO" id="GO:0031297">
    <property type="term" value="P:replication fork processing"/>
    <property type="evidence" value="ECO:0007669"/>
    <property type="project" value="TreeGrafter"/>
</dbReference>
<dbReference type="EMBL" id="JAKKPZ010000453">
    <property type="protein sequence ID" value="KAI1694968.1"/>
    <property type="molecule type" value="Genomic_DNA"/>
</dbReference>
<feature type="compositionally biased region" description="Low complexity" evidence="6">
    <location>
        <begin position="398"/>
        <end position="412"/>
    </location>
</feature>
<dbReference type="InterPro" id="IPR009072">
    <property type="entry name" value="Histone-fold"/>
</dbReference>
<dbReference type="GO" id="GO:0046982">
    <property type="term" value="F:protein heterodimerization activity"/>
    <property type="evidence" value="ECO:0007669"/>
    <property type="project" value="InterPro"/>
</dbReference>
<dbReference type="GO" id="GO:0071821">
    <property type="term" value="C:FANCM-MHF complex"/>
    <property type="evidence" value="ECO:0007669"/>
    <property type="project" value="InterPro"/>
</dbReference>
<dbReference type="GO" id="GO:0006281">
    <property type="term" value="P:DNA repair"/>
    <property type="evidence" value="ECO:0007669"/>
    <property type="project" value="UniProtKB-KW"/>
</dbReference>
<evidence type="ECO:0000256" key="6">
    <source>
        <dbReference type="SAM" id="MobiDB-lite"/>
    </source>
</evidence>
<dbReference type="Gene3D" id="1.10.20.10">
    <property type="entry name" value="Histone, subunit A"/>
    <property type="match status" value="1"/>
</dbReference>
<dbReference type="Pfam" id="PF15630">
    <property type="entry name" value="CENP-S"/>
    <property type="match status" value="1"/>
</dbReference>
<reference evidence="7" key="1">
    <citation type="submission" date="2022-01" db="EMBL/GenBank/DDBJ databases">
        <title>Genome Sequence Resource for Two Populations of Ditylenchus destructor, the Migratory Endoparasitic Phytonematode.</title>
        <authorList>
            <person name="Zhang H."/>
            <person name="Lin R."/>
            <person name="Xie B."/>
        </authorList>
    </citation>
    <scope>NUCLEOTIDE SEQUENCE</scope>
    <source>
        <strain evidence="7">BazhouSP</strain>
    </source>
</reference>
<dbReference type="GO" id="GO:0003682">
    <property type="term" value="F:chromatin binding"/>
    <property type="evidence" value="ECO:0007669"/>
    <property type="project" value="TreeGrafter"/>
</dbReference>
<feature type="compositionally biased region" description="Low complexity" evidence="6">
    <location>
        <begin position="432"/>
        <end position="442"/>
    </location>
</feature>
<name>A0AAD4MHR3_9BILA</name>
<evidence type="ECO:0000256" key="2">
    <source>
        <dbReference type="ARBA" id="ARBA00016400"/>
    </source>
</evidence>